<organism evidence="1 2">
    <name type="scientific">Brevibacterium ammoniilyticum</name>
    <dbReference type="NCBI Taxonomy" id="1046555"/>
    <lineage>
        <taxon>Bacteria</taxon>
        <taxon>Bacillati</taxon>
        <taxon>Actinomycetota</taxon>
        <taxon>Actinomycetes</taxon>
        <taxon>Micrococcales</taxon>
        <taxon>Brevibacteriaceae</taxon>
        <taxon>Brevibacterium</taxon>
    </lineage>
</organism>
<protein>
    <recommendedName>
        <fullName evidence="3">AAA domain-containing protein</fullName>
    </recommendedName>
</protein>
<accession>A0ABP9U2A9</accession>
<reference evidence="1 2" key="1">
    <citation type="submission" date="2024-02" db="EMBL/GenBank/DDBJ databases">
        <title>Characterization of antibiotic resistant novel bacterial strains and their environmental applications.</title>
        <authorList>
            <person name="Manzoor S."/>
            <person name="Abbas S."/>
            <person name="Arshad M."/>
            <person name="Li W.J."/>
            <person name="Ahmed I."/>
        </authorList>
    </citation>
    <scope>NUCLEOTIDE SEQUENCE [LARGE SCALE GENOMIC DNA]</scope>
    <source>
        <strain evidence="1 2">KACC 15558</strain>
    </source>
</reference>
<name>A0ABP9U2A9_9MICO</name>
<dbReference type="EMBL" id="BAABNP010000009">
    <property type="protein sequence ID" value="GAA5341294.1"/>
    <property type="molecule type" value="Genomic_DNA"/>
</dbReference>
<dbReference type="RefSeq" id="WP_342038428.1">
    <property type="nucleotide sequence ID" value="NZ_BAABBK010000009.1"/>
</dbReference>
<dbReference type="SUPFAM" id="SSF52540">
    <property type="entry name" value="P-loop containing nucleoside triphosphate hydrolases"/>
    <property type="match status" value="1"/>
</dbReference>
<gene>
    <name evidence="1" type="ORF">KACC15558_23340</name>
</gene>
<proteinExistence type="predicted"/>
<dbReference type="Pfam" id="PF13671">
    <property type="entry name" value="AAA_33"/>
    <property type="match status" value="1"/>
</dbReference>
<evidence type="ECO:0008006" key="3">
    <source>
        <dbReference type="Google" id="ProtNLM"/>
    </source>
</evidence>
<evidence type="ECO:0000313" key="2">
    <source>
        <dbReference type="Proteomes" id="UP001498935"/>
    </source>
</evidence>
<dbReference type="Proteomes" id="UP001498935">
    <property type="component" value="Unassembled WGS sequence"/>
</dbReference>
<dbReference type="InterPro" id="IPR027417">
    <property type="entry name" value="P-loop_NTPase"/>
</dbReference>
<keyword evidence="2" id="KW-1185">Reference proteome</keyword>
<sequence length="189" mass="21135">MTATRSSPVVLLAGVPGAGKTETLREIKRRAPWLRVSDPEPVRDCLRRILPWVPYTVARPFVHTIAHIAAFCRILRRGGPPVVVHDPGTRRWSRLLISGLAHAAGRDAEAVFIDVDHEAALRGQERRGRVVRRPAFDRHWRRWIELRTRILAGEGLGSGEGWARIALTTRDRAVDDVLALVFADGTGRL</sequence>
<dbReference type="Gene3D" id="3.40.50.300">
    <property type="entry name" value="P-loop containing nucleotide triphosphate hydrolases"/>
    <property type="match status" value="1"/>
</dbReference>
<evidence type="ECO:0000313" key="1">
    <source>
        <dbReference type="EMBL" id="GAA5341294.1"/>
    </source>
</evidence>
<comment type="caution">
    <text evidence="1">The sequence shown here is derived from an EMBL/GenBank/DDBJ whole genome shotgun (WGS) entry which is preliminary data.</text>
</comment>